<evidence type="ECO:0000256" key="5">
    <source>
        <dbReference type="PROSITE-ProRule" id="PRU00339"/>
    </source>
</evidence>
<dbReference type="RefSeq" id="XP_020650493.1">
    <property type="nucleotide sequence ID" value="XM_020794834.2"/>
</dbReference>
<organism evidence="7 8">
    <name type="scientific">Pogona vitticeps</name>
    <name type="common">central bearded dragon</name>
    <dbReference type="NCBI Taxonomy" id="103695"/>
    <lineage>
        <taxon>Eukaryota</taxon>
        <taxon>Metazoa</taxon>
        <taxon>Chordata</taxon>
        <taxon>Craniata</taxon>
        <taxon>Vertebrata</taxon>
        <taxon>Euteleostomi</taxon>
        <taxon>Lepidosauria</taxon>
        <taxon>Squamata</taxon>
        <taxon>Bifurcata</taxon>
        <taxon>Unidentata</taxon>
        <taxon>Episquamata</taxon>
        <taxon>Toxicofera</taxon>
        <taxon>Iguania</taxon>
        <taxon>Acrodonta</taxon>
        <taxon>Agamidae</taxon>
        <taxon>Amphibolurinae</taxon>
        <taxon>Pogona</taxon>
    </lineage>
</organism>
<proteinExistence type="inferred from homology"/>
<dbReference type="InterPro" id="IPR011990">
    <property type="entry name" value="TPR-like_helical_dom_sf"/>
</dbReference>
<dbReference type="Pfam" id="PF13432">
    <property type="entry name" value="TPR_16"/>
    <property type="match status" value="1"/>
</dbReference>
<gene>
    <name evidence="8" type="primary">TTC36</name>
</gene>
<dbReference type="PANTHER" id="PTHR21405:SF0">
    <property type="entry name" value="TETRATRICOPEPTIDE REPEAT PROTEIN 36"/>
    <property type="match status" value="1"/>
</dbReference>
<dbReference type="GO" id="GO:0006570">
    <property type="term" value="P:tyrosine metabolic process"/>
    <property type="evidence" value="ECO:0007669"/>
    <property type="project" value="TreeGrafter"/>
</dbReference>
<feature type="region of interest" description="Disordered" evidence="6">
    <location>
        <begin position="18"/>
        <end position="44"/>
    </location>
</feature>
<sequence length="199" mass="21865">MATAHDRAVLRRIFHPDAPFGELSGESEEEELEGGARADDAFDPQRLEEATRLEMQGVTAAEAGDLDDALESFGRAIELLPERASAYNNRAQAFRLKGDVASALEDLETVLRLSQESGPVARQGFVQRGLIQRLRGREEEARRDFEQAARLGSPFARQQLVRMNPYSALCNQMLSEVMKQLRGRQIPPGEASSGVGGPS</sequence>
<name>A0A6J0TSH6_9SAUR</name>
<dbReference type="AlphaFoldDB" id="A0A6J0TSH6"/>
<dbReference type="Gene3D" id="1.25.40.10">
    <property type="entry name" value="Tetratricopeptide repeat domain"/>
    <property type="match status" value="1"/>
</dbReference>
<dbReference type="InterPro" id="IPR019734">
    <property type="entry name" value="TPR_rpt"/>
</dbReference>
<keyword evidence="7" id="KW-1185">Reference proteome</keyword>
<feature type="compositionally biased region" description="Basic and acidic residues" evidence="6">
    <location>
        <begin position="34"/>
        <end position="44"/>
    </location>
</feature>
<evidence type="ECO:0000256" key="2">
    <source>
        <dbReference type="ARBA" id="ARBA00019994"/>
    </source>
</evidence>
<dbReference type="Proteomes" id="UP001652642">
    <property type="component" value="Chromosome 8"/>
</dbReference>
<feature type="repeat" description="TPR" evidence="5">
    <location>
        <begin position="84"/>
        <end position="117"/>
    </location>
</feature>
<dbReference type="FunFam" id="1.25.40.10:FF:000213">
    <property type="entry name" value="Tetratricopeptide repeat domain 36"/>
    <property type="match status" value="1"/>
</dbReference>
<dbReference type="SMART" id="SM00028">
    <property type="entry name" value="TPR"/>
    <property type="match status" value="3"/>
</dbReference>
<feature type="repeat" description="TPR" evidence="5">
    <location>
        <begin position="50"/>
        <end position="83"/>
    </location>
</feature>
<dbReference type="GeneID" id="110079618"/>
<evidence type="ECO:0000256" key="6">
    <source>
        <dbReference type="SAM" id="MobiDB-lite"/>
    </source>
</evidence>
<reference evidence="8" key="1">
    <citation type="submission" date="2025-08" db="UniProtKB">
        <authorList>
            <consortium name="RefSeq"/>
        </authorList>
    </citation>
    <scope>IDENTIFICATION</scope>
</reference>
<dbReference type="CTD" id="143941"/>
<dbReference type="InterPro" id="IPR038906">
    <property type="entry name" value="TTC36"/>
</dbReference>
<evidence type="ECO:0000313" key="7">
    <source>
        <dbReference type="Proteomes" id="UP001652642"/>
    </source>
</evidence>
<dbReference type="KEGG" id="pvt:110079618"/>
<accession>A0A6J0TSH6</accession>
<dbReference type="OrthoDB" id="539634at2759"/>
<dbReference type="InParanoid" id="A0A6J0TSH6"/>
<evidence type="ECO:0000256" key="3">
    <source>
        <dbReference type="ARBA" id="ARBA00022737"/>
    </source>
</evidence>
<dbReference type="PANTHER" id="PTHR21405">
    <property type="entry name" value="CDNA SEQUENCE BC021608"/>
    <property type="match status" value="1"/>
</dbReference>
<keyword evidence="4 5" id="KW-0802">TPR repeat</keyword>
<evidence type="ECO:0000256" key="1">
    <source>
        <dbReference type="ARBA" id="ARBA00006995"/>
    </source>
</evidence>
<comment type="similarity">
    <text evidence="1">Belongs to the TTC36 family.</text>
</comment>
<dbReference type="FunCoup" id="A0A6J0TSH6">
    <property type="interactions" value="1"/>
</dbReference>
<protein>
    <recommendedName>
        <fullName evidence="2">Tetratricopeptide repeat protein 36</fullName>
    </recommendedName>
</protein>
<keyword evidence="3" id="KW-0677">Repeat</keyword>
<evidence type="ECO:0000313" key="8">
    <source>
        <dbReference type="RefSeq" id="XP_020650493.1"/>
    </source>
</evidence>
<dbReference type="SUPFAM" id="SSF48452">
    <property type="entry name" value="TPR-like"/>
    <property type="match status" value="1"/>
</dbReference>
<evidence type="ECO:0000256" key="4">
    <source>
        <dbReference type="ARBA" id="ARBA00022803"/>
    </source>
</evidence>
<dbReference type="PROSITE" id="PS50005">
    <property type="entry name" value="TPR"/>
    <property type="match status" value="2"/>
</dbReference>